<proteinExistence type="predicted"/>
<dbReference type="AlphaFoldDB" id="A0A3B7LU49"/>
<protein>
    <submittedName>
        <fullName evidence="1">Uncharacterized protein</fullName>
    </submittedName>
</protein>
<sequence length="76" mass="8428">MLKFNDSDICSAIAVPAYDCIRIKNLNNHQNNNLYSKLSFPCTDKTKAVQSTAWTSLSEYRDTTGTSTGKLSYNSA</sequence>
<reference evidence="2" key="1">
    <citation type="submission" date="2018-09" db="EMBL/GenBank/DDBJ databases">
        <title>The complete genome of Acinetobacter sp. strain WCHAc010005.</title>
        <authorList>
            <person name="Hu Y."/>
            <person name="Long H."/>
            <person name="Feng Y."/>
            <person name="Zong Z."/>
        </authorList>
    </citation>
    <scope>NUCLEOTIDE SEQUENCE [LARGE SCALE GENOMIC DNA]</scope>
    <source>
        <strain evidence="2">WCHAc010005</strain>
    </source>
</reference>
<dbReference type="KEGG" id="achi:CDG60_01915"/>
<evidence type="ECO:0000313" key="1">
    <source>
        <dbReference type="EMBL" id="AXY55464.1"/>
    </source>
</evidence>
<name>A0A3B7LU49_9GAMM</name>
<organism evidence="1 2">
    <name type="scientific">Acinetobacter chinensis</name>
    <dbReference type="NCBI Taxonomy" id="2004650"/>
    <lineage>
        <taxon>Bacteria</taxon>
        <taxon>Pseudomonadati</taxon>
        <taxon>Pseudomonadota</taxon>
        <taxon>Gammaproteobacteria</taxon>
        <taxon>Moraxellales</taxon>
        <taxon>Moraxellaceae</taxon>
        <taxon>Acinetobacter</taxon>
    </lineage>
</organism>
<accession>A0A3B7LU49</accession>
<gene>
    <name evidence="1" type="ORF">CDG60_01915</name>
</gene>
<dbReference type="Proteomes" id="UP000263753">
    <property type="component" value="Chromosome"/>
</dbReference>
<evidence type="ECO:0000313" key="2">
    <source>
        <dbReference type="Proteomes" id="UP000263753"/>
    </source>
</evidence>
<dbReference type="EMBL" id="CP032134">
    <property type="protein sequence ID" value="AXY55464.1"/>
    <property type="molecule type" value="Genomic_DNA"/>
</dbReference>